<feature type="transmembrane region" description="Helical" evidence="1">
    <location>
        <begin position="56"/>
        <end position="76"/>
    </location>
</feature>
<dbReference type="KEGG" id="harc:HARCEL1_05505"/>
<name>A0A2R4X060_9EURY</name>
<keyword evidence="1" id="KW-1003">Cell membrane</keyword>
<organism evidence="2 3">
    <name type="scientific">Halococcoides cellulosivorans</name>
    <dbReference type="NCBI Taxonomy" id="1679096"/>
    <lineage>
        <taxon>Archaea</taxon>
        <taxon>Methanobacteriati</taxon>
        <taxon>Methanobacteriota</taxon>
        <taxon>Stenosarchaea group</taxon>
        <taxon>Halobacteria</taxon>
        <taxon>Halobacteriales</taxon>
        <taxon>Haloarculaceae</taxon>
        <taxon>Halococcoides</taxon>
    </lineage>
</organism>
<protein>
    <recommendedName>
        <fullName evidence="1">Probable queuosine precursor transporter</fullName>
        <shortName evidence="1">Q precursor transporter</shortName>
    </recommendedName>
</protein>
<dbReference type="GO" id="GO:0005886">
    <property type="term" value="C:plasma membrane"/>
    <property type="evidence" value="ECO:0007669"/>
    <property type="project" value="UniProtKB-SubCell"/>
</dbReference>
<feature type="transmembrane region" description="Helical" evidence="1">
    <location>
        <begin position="88"/>
        <end position="112"/>
    </location>
</feature>
<keyword evidence="1" id="KW-0812">Transmembrane</keyword>
<comment type="function">
    <text evidence="1">Involved in the import of queuosine (Q) precursors, required for Q precursor salvage.</text>
</comment>
<dbReference type="Pfam" id="PF02592">
    <property type="entry name" value="Vut_1"/>
    <property type="match status" value="1"/>
</dbReference>
<dbReference type="Proteomes" id="UP000244727">
    <property type="component" value="Chromosome"/>
</dbReference>
<dbReference type="HAMAP" id="MF_02088">
    <property type="entry name" value="Q_prec_transport"/>
    <property type="match status" value="1"/>
</dbReference>
<keyword evidence="1" id="KW-0813">Transport</keyword>
<feature type="transmembrane region" description="Helical" evidence="1">
    <location>
        <begin position="180"/>
        <end position="200"/>
    </location>
</feature>
<proteinExistence type="inferred from homology"/>
<sequence length="245" mass="25252">MSERAGASTAASPTIAQVVLIAVFVTALVTAQLTAAKVLAIELPVAIPFAGDGAGTLFLPGAALAYALTFLASDCYAELYGRRAAQIVVNVAFAMNFVVVALVLSTIALPASANSPVDPATFEAALGPSFAIVIASMAAYLVSQNWDVWVFHAIRDRTDGAQLWVRNLASTASSQAIDSVIFVVLGFVVVPALLGGRVMGLEAAAALVVGQYILKLAIAVLDTPVVYAVVALVRSQSPRPTPAPE</sequence>
<keyword evidence="1" id="KW-0472">Membrane</keyword>
<feature type="transmembrane region" description="Helical" evidence="1">
    <location>
        <begin position="212"/>
        <end position="233"/>
    </location>
</feature>
<dbReference type="NCBIfam" id="TIGR00697">
    <property type="entry name" value="queuosine precursor transporter"/>
    <property type="match status" value="1"/>
</dbReference>
<feature type="transmembrane region" description="Helical" evidence="1">
    <location>
        <begin position="124"/>
        <end position="142"/>
    </location>
</feature>
<dbReference type="GeneID" id="36511942"/>
<keyword evidence="1" id="KW-1133">Transmembrane helix</keyword>
<comment type="similarity">
    <text evidence="1">Belongs to the vitamin uptake transporter (VUT/ECF) (TC 2.A.88) family. Q precursor transporter subfamily.</text>
</comment>
<dbReference type="InterPro" id="IPR003744">
    <property type="entry name" value="YhhQ"/>
</dbReference>
<gene>
    <name evidence="2" type="ORF">HARCEL1_05505</name>
</gene>
<evidence type="ECO:0000256" key="1">
    <source>
        <dbReference type="HAMAP-Rule" id="MF_02088"/>
    </source>
</evidence>
<comment type="subcellular location">
    <subcellularLocation>
        <location evidence="1">Cell membrane</location>
        <topology evidence="1">Multi-pass membrane protein</topology>
    </subcellularLocation>
</comment>
<dbReference type="GO" id="GO:0022857">
    <property type="term" value="F:transmembrane transporter activity"/>
    <property type="evidence" value="ECO:0007669"/>
    <property type="project" value="UniProtKB-UniRule"/>
</dbReference>
<accession>A0A2R4X060</accession>
<dbReference type="EMBL" id="CP028858">
    <property type="protein sequence ID" value="AWB27196.1"/>
    <property type="molecule type" value="Genomic_DNA"/>
</dbReference>
<dbReference type="RefSeq" id="WP_108381565.1">
    <property type="nucleotide sequence ID" value="NZ_CP028858.1"/>
</dbReference>
<dbReference type="PANTHER" id="PTHR34300">
    <property type="entry name" value="QUEUOSINE PRECURSOR TRANSPORTER-RELATED"/>
    <property type="match status" value="1"/>
</dbReference>
<keyword evidence="3" id="KW-1185">Reference proteome</keyword>
<evidence type="ECO:0000313" key="3">
    <source>
        <dbReference type="Proteomes" id="UP000244727"/>
    </source>
</evidence>
<evidence type="ECO:0000313" key="2">
    <source>
        <dbReference type="EMBL" id="AWB27196.1"/>
    </source>
</evidence>
<dbReference type="PANTHER" id="PTHR34300:SF2">
    <property type="entry name" value="QUEUOSINE PRECURSOR TRANSPORTER-RELATED"/>
    <property type="match status" value="1"/>
</dbReference>
<dbReference type="AlphaFoldDB" id="A0A2R4X060"/>
<reference evidence="2 3" key="1">
    <citation type="submission" date="2018-04" db="EMBL/GenBank/DDBJ databases">
        <title>Halococcoides cellulosivorans gen. nov., sp. nov., an extremely halophilic cellulose-utilizing haloarchaeon from hypersaline lakes.</title>
        <authorList>
            <person name="Sorokin D.Y."/>
            <person name="Toshchakov S.V."/>
            <person name="Samarov N.I."/>
            <person name="Korzhenkov A."/>
            <person name="Kublanov I.V."/>
        </authorList>
    </citation>
    <scope>NUCLEOTIDE SEQUENCE [LARGE SCALE GENOMIC DNA]</scope>
    <source>
        <strain evidence="2 3">HArcel1</strain>
    </source>
</reference>